<evidence type="ECO:0000313" key="2">
    <source>
        <dbReference type="Proteomes" id="UP001054945"/>
    </source>
</evidence>
<dbReference type="AlphaFoldDB" id="A0AAV4MG73"/>
<sequence length="85" mass="9360">MTTGFNASITKCDRQDSKRRTGILLKIQHEATRTFKFVVEHIIVGVGYTLYTEVNGPAMTSMLTIKSAALSCLISIAQLTFLYSG</sequence>
<organism evidence="1 2">
    <name type="scientific">Caerostris extrusa</name>
    <name type="common">Bark spider</name>
    <name type="synonym">Caerostris bankana</name>
    <dbReference type="NCBI Taxonomy" id="172846"/>
    <lineage>
        <taxon>Eukaryota</taxon>
        <taxon>Metazoa</taxon>
        <taxon>Ecdysozoa</taxon>
        <taxon>Arthropoda</taxon>
        <taxon>Chelicerata</taxon>
        <taxon>Arachnida</taxon>
        <taxon>Araneae</taxon>
        <taxon>Araneomorphae</taxon>
        <taxon>Entelegynae</taxon>
        <taxon>Araneoidea</taxon>
        <taxon>Araneidae</taxon>
        <taxon>Caerostris</taxon>
    </lineage>
</organism>
<proteinExistence type="predicted"/>
<dbReference type="EMBL" id="BPLR01002219">
    <property type="protein sequence ID" value="GIX71398.1"/>
    <property type="molecule type" value="Genomic_DNA"/>
</dbReference>
<dbReference type="Proteomes" id="UP001054945">
    <property type="component" value="Unassembled WGS sequence"/>
</dbReference>
<name>A0AAV4MG73_CAEEX</name>
<evidence type="ECO:0000313" key="1">
    <source>
        <dbReference type="EMBL" id="GIX71398.1"/>
    </source>
</evidence>
<keyword evidence="2" id="KW-1185">Reference proteome</keyword>
<reference evidence="1 2" key="1">
    <citation type="submission" date="2021-06" db="EMBL/GenBank/DDBJ databases">
        <title>Caerostris extrusa draft genome.</title>
        <authorList>
            <person name="Kono N."/>
            <person name="Arakawa K."/>
        </authorList>
    </citation>
    <scope>NUCLEOTIDE SEQUENCE [LARGE SCALE GENOMIC DNA]</scope>
</reference>
<comment type="caution">
    <text evidence="1">The sequence shown here is derived from an EMBL/GenBank/DDBJ whole genome shotgun (WGS) entry which is preliminary data.</text>
</comment>
<protein>
    <submittedName>
        <fullName evidence="1">Uncharacterized protein</fullName>
    </submittedName>
</protein>
<gene>
    <name evidence="1" type="ORF">CEXT_434111</name>
</gene>
<accession>A0AAV4MG73</accession>